<feature type="domain" description="CENP-V/GFA" evidence="6">
    <location>
        <begin position="3"/>
        <end position="110"/>
    </location>
</feature>
<evidence type="ECO:0000313" key="8">
    <source>
        <dbReference type="Proteomes" id="UP001165383"/>
    </source>
</evidence>
<evidence type="ECO:0000256" key="2">
    <source>
        <dbReference type="ARBA" id="ARBA00022723"/>
    </source>
</evidence>
<accession>A0ABT0SAP9</accession>
<dbReference type="Gene3D" id="3.90.1590.10">
    <property type="entry name" value="glutathione-dependent formaldehyde- activating enzyme (gfa)"/>
    <property type="match status" value="1"/>
</dbReference>
<dbReference type="PANTHER" id="PTHR33337:SF40">
    <property type="entry name" value="CENP-V_GFA DOMAIN-CONTAINING PROTEIN-RELATED"/>
    <property type="match status" value="1"/>
</dbReference>
<name>A0ABT0SAP9_9SPHN</name>
<evidence type="ECO:0000256" key="3">
    <source>
        <dbReference type="ARBA" id="ARBA00022833"/>
    </source>
</evidence>
<dbReference type="PANTHER" id="PTHR33337">
    <property type="entry name" value="GFA DOMAIN-CONTAINING PROTEIN"/>
    <property type="match status" value="1"/>
</dbReference>
<evidence type="ECO:0000259" key="6">
    <source>
        <dbReference type="PROSITE" id="PS51891"/>
    </source>
</evidence>
<dbReference type="InterPro" id="IPR006913">
    <property type="entry name" value="CENP-V/GFA"/>
</dbReference>
<comment type="caution">
    <text evidence="7">The sequence shown here is derived from an EMBL/GenBank/DDBJ whole genome shotgun (WGS) entry which is preliminary data.</text>
</comment>
<dbReference type="InterPro" id="IPR011057">
    <property type="entry name" value="Mss4-like_sf"/>
</dbReference>
<reference evidence="7" key="1">
    <citation type="submission" date="2022-05" db="EMBL/GenBank/DDBJ databases">
        <authorList>
            <person name="Jo J.-H."/>
            <person name="Im W.-T."/>
        </authorList>
    </citation>
    <scope>NUCLEOTIDE SEQUENCE</scope>
    <source>
        <strain evidence="7">RB56-2</strain>
    </source>
</reference>
<keyword evidence="4" id="KW-0456">Lyase</keyword>
<organism evidence="7 8">
    <name type="scientific">Sphingomonas brevis</name>
    <dbReference type="NCBI Taxonomy" id="2908206"/>
    <lineage>
        <taxon>Bacteria</taxon>
        <taxon>Pseudomonadati</taxon>
        <taxon>Pseudomonadota</taxon>
        <taxon>Alphaproteobacteria</taxon>
        <taxon>Sphingomonadales</taxon>
        <taxon>Sphingomonadaceae</taxon>
        <taxon>Sphingomonas</taxon>
    </lineage>
</organism>
<comment type="similarity">
    <text evidence="1">Belongs to the Gfa family.</text>
</comment>
<keyword evidence="3" id="KW-0862">Zinc</keyword>
<sequence length="136" mass="14795">MSAEGGCLCGAVRYRVTGEPVAATLCHCGDCRRASGGTNVAWAVFDAADFEWLAAEPADHISSPGIHWRYCPDCGSTVGYQRSERPNHMDVTTGTLDDPGRFPPDVEIWVGERIAWEPLHPDLPKRERSSLNDPAG</sequence>
<dbReference type="RefSeq" id="WP_249915871.1">
    <property type="nucleotide sequence ID" value="NZ_JAMGBB010000001.1"/>
</dbReference>
<keyword evidence="8" id="KW-1185">Reference proteome</keyword>
<feature type="region of interest" description="Disordered" evidence="5">
    <location>
        <begin position="82"/>
        <end position="101"/>
    </location>
</feature>
<dbReference type="EMBL" id="JAMGBB010000001">
    <property type="protein sequence ID" value="MCL6741490.1"/>
    <property type="molecule type" value="Genomic_DNA"/>
</dbReference>
<dbReference type="SUPFAM" id="SSF51316">
    <property type="entry name" value="Mss4-like"/>
    <property type="match status" value="1"/>
</dbReference>
<dbReference type="PROSITE" id="PS51891">
    <property type="entry name" value="CENP_V_GFA"/>
    <property type="match status" value="1"/>
</dbReference>
<evidence type="ECO:0000256" key="1">
    <source>
        <dbReference type="ARBA" id="ARBA00005495"/>
    </source>
</evidence>
<dbReference type="Pfam" id="PF04828">
    <property type="entry name" value="GFA"/>
    <property type="match status" value="1"/>
</dbReference>
<evidence type="ECO:0000256" key="4">
    <source>
        <dbReference type="ARBA" id="ARBA00023239"/>
    </source>
</evidence>
<dbReference type="Proteomes" id="UP001165383">
    <property type="component" value="Unassembled WGS sequence"/>
</dbReference>
<keyword evidence="2" id="KW-0479">Metal-binding</keyword>
<gene>
    <name evidence="7" type="ORF">LZ518_10135</name>
</gene>
<protein>
    <submittedName>
        <fullName evidence="7">GFA family protein</fullName>
    </submittedName>
</protein>
<proteinExistence type="inferred from homology"/>
<evidence type="ECO:0000256" key="5">
    <source>
        <dbReference type="SAM" id="MobiDB-lite"/>
    </source>
</evidence>
<evidence type="ECO:0000313" key="7">
    <source>
        <dbReference type="EMBL" id="MCL6741490.1"/>
    </source>
</evidence>